<dbReference type="RefSeq" id="XP_024684993.1">
    <property type="nucleotide sequence ID" value="XM_024832458.1"/>
</dbReference>
<comment type="caution">
    <text evidence="1">The sequence shown here is derived from an EMBL/GenBank/DDBJ whole genome shotgun (WGS) entry which is preliminary data.</text>
</comment>
<keyword evidence="2" id="KW-1185">Reference proteome</keyword>
<evidence type="ECO:0000313" key="1">
    <source>
        <dbReference type="EMBL" id="PKX96398.1"/>
    </source>
</evidence>
<dbReference type="GeneID" id="36539796"/>
<gene>
    <name evidence="1" type="ORF">P174DRAFT_77448</name>
</gene>
<sequence length="68" mass="7799">MLKPTFCFCSPHCLFAACAILKFKNSPSGQRRSTLRQFRVTPISWIIYIQPSETSACAYFPTIHADNW</sequence>
<dbReference type="PROSITE" id="PS51257">
    <property type="entry name" value="PROKAR_LIPOPROTEIN"/>
    <property type="match status" value="1"/>
</dbReference>
<reference evidence="2" key="1">
    <citation type="journal article" date="2018" name="Proc. Natl. Acad. Sci. U.S.A.">
        <title>Linking secondary metabolites to gene clusters through genome sequencing of six diverse Aspergillus species.</title>
        <authorList>
            <person name="Kaerboelling I."/>
            <person name="Vesth T.C."/>
            <person name="Frisvad J.C."/>
            <person name="Nybo J.L."/>
            <person name="Theobald S."/>
            <person name="Kuo A."/>
            <person name="Bowyer P."/>
            <person name="Matsuda Y."/>
            <person name="Mondo S."/>
            <person name="Lyhne E.K."/>
            <person name="Kogle M.E."/>
            <person name="Clum A."/>
            <person name="Lipzen A."/>
            <person name="Salamov A."/>
            <person name="Ngan C.Y."/>
            <person name="Daum C."/>
            <person name="Chiniquy J."/>
            <person name="Barry K."/>
            <person name="LaButti K."/>
            <person name="Haridas S."/>
            <person name="Simmons B.A."/>
            <person name="Magnuson J.K."/>
            <person name="Mortensen U.H."/>
            <person name="Larsen T.O."/>
            <person name="Grigoriev I.V."/>
            <person name="Baker S.E."/>
            <person name="Andersen M.R."/>
        </authorList>
    </citation>
    <scope>NUCLEOTIDE SEQUENCE [LARGE SCALE GENOMIC DNA]</scope>
    <source>
        <strain evidence="2">IBT 16806</strain>
    </source>
</reference>
<dbReference type="Proteomes" id="UP000234474">
    <property type="component" value="Unassembled WGS sequence"/>
</dbReference>
<evidence type="ECO:0000313" key="2">
    <source>
        <dbReference type="Proteomes" id="UP000234474"/>
    </source>
</evidence>
<accession>A0A2I1CFM9</accession>
<dbReference type="EMBL" id="MSZS01000002">
    <property type="protein sequence ID" value="PKX96398.1"/>
    <property type="molecule type" value="Genomic_DNA"/>
</dbReference>
<proteinExistence type="predicted"/>
<dbReference type="VEuPathDB" id="FungiDB:P174DRAFT_77448"/>
<organism evidence="1 2">
    <name type="scientific">Aspergillus novofumigatus (strain IBT 16806)</name>
    <dbReference type="NCBI Taxonomy" id="1392255"/>
    <lineage>
        <taxon>Eukaryota</taxon>
        <taxon>Fungi</taxon>
        <taxon>Dikarya</taxon>
        <taxon>Ascomycota</taxon>
        <taxon>Pezizomycotina</taxon>
        <taxon>Eurotiomycetes</taxon>
        <taxon>Eurotiomycetidae</taxon>
        <taxon>Eurotiales</taxon>
        <taxon>Aspergillaceae</taxon>
        <taxon>Aspergillus</taxon>
        <taxon>Aspergillus subgen. Fumigati</taxon>
    </lineage>
</organism>
<name>A0A2I1CFM9_ASPN1</name>
<dbReference type="AlphaFoldDB" id="A0A2I1CFM9"/>
<protein>
    <submittedName>
        <fullName evidence="1">Uncharacterized protein</fullName>
    </submittedName>
</protein>